<evidence type="ECO:0000313" key="3">
    <source>
        <dbReference type="Proteomes" id="UP000603904"/>
    </source>
</evidence>
<protein>
    <submittedName>
        <fullName evidence="2">Glyoxalase</fullName>
    </submittedName>
</protein>
<dbReference type="Gene3D" id="3.10.180.10">
    <property type="entry name" value="2,3-Dihydroxybiphenyl 1,2-Dioxygenase, domain 1"/>
    <property type="match status" value="1"/>
</dbReference>
<accession>A0ABQ4FRH1</accession>
<feature type="domain" description="VOC" evidence="1">
    <location>
        <begin position="4"/>
        <end position="112"/>
    </location>
</feature>
<dbReference type="Pfam" id="PF00903">
    <property type="entry name" value="Glyoxalase"/>
    <property type="match status" value="1"/>
</dbReference>
<dbReference type="SUPFAM" id="SSF54593">
    <property type="entry name" value="Glyoxalase/Bleomycin resistance protein/Dihydroxybiphenyl dioxygenase"/>
    <property type="match status" value="1"/>
</dbReference>
<organism evidence="2 3">
    <name type="scientific">Microbispora corallina</name>
    <dbReference type="NCBI Taxonomy" id="83302"/>
    <lineage>
        <taxon>Bacteria</taxon>
        <taxon>Bacillati</taxon>
        <taxon>Actinomycetota</taxon>
        <taxon>Actinomycetes</taxon>
        <taxon>Streptosporangiales</taxon>
        <taxon>Streptosporangiaceae</taxon>
        <taxon>Microbispora</taxon>
    </lineage>
</organism>
<name>A0ABQ4FRH1_9ACTN</name>
<dbReference type="InterPro" id="IPR037523">
    <property type="entry name" value="VOC_core"/>
</dbReference>
<gene>
    <name evidence="2" type="ORF">Mco01_04190</name>
</gene>
<evidence type="ECO:0000259" key="1">
    <source>
        <dbReference type="PROSITE" id="PS51819"/>
    </source>
</evidence>
<reference evidence="2 3" key="1">
    <citation type="submission" date="2021-01" db="EMBL/GenBank/DDBJ databases">
        <title>Whole genome shotgun sequence of Microbispora corallina NBRC 16416.</title>
        <authorList>
            <person name="Komaki H."/>
            <person name="Tamura T."/>
        </authorList>
    </citation>
    <scope>NUCLEOTIDE SEQUENCE [LARGE SCALE GENOMIC DNA]</scope>
    <source>
        <strain evidence="2 3">NBRC 16416</strain>
    </source>
</reference>
<proteinExistence type="predicted"/>
<keyword evidence="3" id="KW-1185">Reference proteome</keyword>
<sequence>MTMELLFAGVAVEAFPGAVEWYSRLFGRAADVVVTDQEIMWRIADTAWLYVIEDAGRAGRSLVTISVSDLDQTVADLDARGISSGRIETVGDAGRKATVTDPEGNSIAFIQVAAA</sequence>
<dbReference type="Proteomes" id="UP000603904">
    <property type="component" value="Unassembled WGS sequence"/>
</dbReference>
<dbReference type="InterPro" id="IPR029068">
    <property type="entry name" value="Glyas_Bleomycin-R_OHBP_Dase"/>
</dbReference>
<dbReference type="EMBL" id="BOOC01000001">
    <property type="protein sequence ID" value="GIH37419.1"/>
    <property type="molecule type" value="Genomic_DNA"/>
</dbReference>
<dbReference type="InterPro" id="IPR004360">
    <property type="entry name" value="Glyas_Fos-R_dOase_dom"/>
</dbReference>
<dbReference type="RefSeq" id="WP_204055164.1">
    <property type="nucleotide sequence ID" value="NZ_BAAAGP010000001.1"/>
</dbReference>
<dbReference type="PROSITE" id="PS51819">
    <property type="entry name" value="VOC"/>
    <property type="match status" value="1"/>
</dbReference>
<dbReference type="CDD" id="cd06587">
    <property type="entry name" value="VOC"/>
    <property type="match status" value="1"/>
</dbReference>
<comment type="caution">
    <text evidence="2">The sequence shown here is derived from an EMBL/GenBank/DDBJ whole genome shotgun (WGS) entry which is preliminary data.</text>
</comment>
<evidence type="ECO:0000313" key="2">
    <source>
        <dbReference type="EMBL" id="GIH37419.1"/>
    </source>
</evidence>